<dbReference type="OrthoDB" id="5360893at2759"/>
<keyword evidence="3" id="KW-1185">Reference proteome</keyword>
<proteinExistence type="predicted"/>
<dbReference type="eggNOG" id="ENOG502QQ4I">
    <property type="taxonomic scope" value="Eukaryota"/>
</dbReference>
<dbReference type="Pfam" id="PF01261">
    <property type="entry name" value="AP_endonuc_2"/>
    <property type="match status" value="1"/>
</dbReference>
<dbReference type="EMBL" id="KE721140">
    <property type="protein sequence ID" value="ERF72003.1"/>
    <property type="molecule type" value="Genomic_DNA"/>
</dbReference>
<dbReference type="RefSeq" id="XP_007802348.1">
    <property type="nucleotide sequence ID" value="XM_007804157.1"/>
</dbReference>
<evidence type="ECO:0000313" key="3">
    <source>
        <dbReference type="Proteomes" id="UP000019373"/>
    </source>
</evidence>
<dbReference type="Gene3D" id="3.20.20.150">
    <property type="entry name" value="Divalent-metal-dependent TIM barrel enzymes"/>
    <property type="match status" value="1"/>
</dbReference>
<dbReference type="InterPro" id="IPR013022">
    <property type="entry name" value="Xyl_isomerase-like_TIM-brl"/>
</dbReference>
<organism evidence="2 3">
    <name type="scientific">Endocarpon pusillum (strain Z07020 / HMAS-L-300199)</name>
    <name type="common">Lichen-forming fungus</name>
    <dbReference type="NCBI Taxonomy" id="1263415"/>
    <lineage>
        <taxon>Eukaryota</taxon>
        <taxon>Fungi</taxon>
        <taxon>Dikarya</taxon>
        <taxon>Ascomycota</taxon>
        <taxon>Pezizomycotina</taxon>
        <taxon>Eurotiomycetes</taxon>
        <taxon>Chaetothyriomycetidae</taxon>
        <taxon>Verrucariales</taxon>
        <taxon>Verrucariaceae</taxon>
        <taxon>Endocarpon</taxon>
    </lineage>
</organism>
<dbReference type="InterPro" id="IPR050312">
    <property type="entry name" value="IolE/XylAMocC-like"/>
</dbReference>
<evidence type="ECO:0000313" key="2">
    <source>
        <dbReference type="EMBL" id="ERF72003.1"/>
    </source>
</evidence>
<dbReference type="Proteomes" id="UP000019373">
    <property type="component" value="Unassembled WGS sequence"/>
</dbReference>
<feature type="domain" description="Xylose isomerase-like TIM barrel" evidence="1">
    <location>
        <begin position="26"/>
        <end position="327"/>
    </location>
</feature>
<accession>U1GIN6</accession>
<dbReference type="HOGENOM" id="CLU_035063_0_0_1"/>
<name>U1GIN6_ENDPU</name>
<reference evidence="3" key="1">
    <citation type="journal article" date="2014" name="BMC Genomics">
        <title>Genome characteristics reveal the impact of lichenization on lichen-forming fungus Endocarpon pusillum Hedwig (Verrucariales, Ascomycota).</title>
        <authorList>
            <person name="Wang Y.-Y."/>
            <person name="Liu B."/>
            <person name="Zhang X.-Y."/>
            <person name="Zhou Q.-M."/>
            <person name="Zhang T."/>
            <person name="Li H."/>
            <person name="Yu Y.-F."/>
            <person name="Zhang X.-L."/>
            <person name="Hao X.-Y."/>
            <person name="Wang M."/>
            <person name="Wang L."/>
            <person name="Wei J.-C."/>
        </authorList>
    </citation>
    <scope>NUCLEOTIDE SEQUENCE [LARGE SCALE GENOMIC DNA]</scope>
    <source>
        <strain evidence="3">Z07020 / HMAS-L-300199</strain>
    </source>
</reference>
<dbReference type="PANTHER" id="PTHR12110:SF21">
    <property type="entry name" value="XYLOSE ISOMERASE-LIKE TIM BARREL DOMAIN-CONTAINING PROTEIN"/>
    <property type="match status" value="1"/>
</dbReference>
<dbReference type="SUPFAM" id="SSF51658">
    <property type="entry name" value="Xylose isomerase-like"/>
    <property type="match status" value="1"/>
</dbReference>
<evidence type="ECO:0000259" key="1">
    <source>
        <dbReference type="Pfam" id="PF01261"/>
    </source>
</evidence>
<dbReference type="OMA" id="DCKPAIT"/>
<protein>
    <recommendedName>
        <fullName evidence="1">Xylose isomerase-like TIM barrel domain-containing protein</fullName>
    </recommendedName>
</protein>
<gene>
    <name evidence="2" type="ORF">EPUS_09262</name>
</gene>
<dbReference type="AlphaFoldDB" id="U1GIN6"/>
<dbReference type="GeneID" id="19244091"/>
<dbReference type="InterPro" id="IPR036237">
    <property type="entry name" value="Xyl_isomerase-like_sf"/>
</dbReference>
<dbReference type="PANTHER" id="PTHR12110">
    <property type="entry name" value="HYDROXYPYRUVATE ISOMERASE"/>
    <property type="match status" value="1"/>
</dbReference>
<sequence length="336" mass="37830">MACRPAVPSLSLGLPSIHPLPRRLDQAARYGLDIELFHDDVLETAKDITGVHTAADSQIKAAAIIRLLCDERRISVVCLQPFRHYEGLRDRHRHAERIEEMKLWIHLAEILGTDLIGIPSSFLPTTEASGDLDLITQDLCEIADLGAPRGIRFTYEALAWGTYIDTWDKCWDVVKRVDRPNFGICLDTFNLAGRVYADPAAASGRTVDARTSIVSSLARLKHTIDIKKLFWVQVVDAERLDQPLDSKHRYHVAGQPARMSWSRNCRLFYGEEDRGAFLPIKAILEIILLDLGFKGCLSAELFNKSLANPDPSTPEEHARRAIKSFRRLASDFGFEM</sequence>